<evidence type="ECO:0008006" key="13">
    <source>
        <dbReference type="Google" id="ProtNLM"/>
    </source>
</evidence>
<organism evidence="11 12">
    <name type="scientific">Fusarium torreyae</name>
    <dbReference type="NCBI Taxonomy" id="1237075"/>
    <lineage>
        <taxon>Eukaryota</taxon>
        <taxon>Fungi</taxon>
        <taxon>Dikarya</taxon>
        <taxon>Ascomycota</taxon>
        <taxon>Pezizomycotina</taxon>
        <taxon>Sordariomycetes</taxon>
        <taxon>Hypocreomycetidae</taxon>
        <taxon>Hypocreales</taxon>
        <taxon>Nectriaceae</taxon>
        <taxon>Fusarium</taxon>
    </lineage>
</organism>
<keyword evidence="5 9" id="KW-0378">Hydrolase</keyword>
<dbReference type="Pfam" id="PF00295">
    <property type="entry name" value="Glyco_hydro_28"/>
    <property type="match status" value="1"/>
</dbReference>
<evidence type="ECO:0000256" key="4">
    <source>
        <dbReference type="ARBA" id="ARBA00022729"/>
    </source>
</evidence>
<reference evidence="11" key="1">
    <citation type="submission" date="2022-09" db="EMBL/GenBank/DDBJ databases">
        <title>Fusarium specimens isolated from Avocado Roots.</title>
        <authorList>
            <person name="Stajich J."/>
            <person name="Roper C."/>
            <person name="Heimlech-Rivalta G."/>
        </authorList>
    </citation>
    <scope>NUCLEOTIDE SEQUENCE</scope>
    <source>
        <strain evidence="11">CF00136</strain>
    </source>
</reference>
<feature type="signal peptide" evidence="10">
    <location>
        <begin position="1"/>
        <end position="21"/>
    </location>
</feature>
<dbReference type="PANTHER" id="PTHR31736:SF8">
    <property type="entry name" value="PUTATIVE (AFU_ORTHOLOGUE AFUA_7G06410)-RELATED"/>
    <property type="match status" value="1"/>
</dbReference>
<dbReference type="OrthoDB" id="187139at2759"/>
<evidence type="ECO:0000313" key="11">
    <source>
        <dbReference type="EMBL" id="KAJ4245462.1"/>
    </source>
</evidence>
<dbReference type="InterPro" id="IPR012334">
    <property type="entry name" value="Pectin_lyas_fold"/>
</dbReference>
<protein>
    <recommendedName>
        <fullName evidence="13">Exopolygalacturonase</fullName>
    </recommendedName>
</protein>
<keyword evidence="12" id="KW-1185">Reference proteome</keyword>
<dbReference type="PANTHER" id="PTHR31736">
    <property type="match status" value="1"/>
</dbReference>
<evidence type="ECO:0000256" key="7">
    <source>
        <dbReference type="ARBA" id="ARBA00023295"/>
    </source>
</evidence>
<dbReference type="InterPro" id="IPR000743">
    <property type="entry name" value="Glyco_hydro_28"/>
</dbReference>
<dbReference type="GO" id="GO:0005576">
    <property type="term" value="C:extracellular region"/>
    <property type="evidence" value="ECO:0007669"/>
    <property type="project" value="UniProtKB-SubCell"/>
</dbReference>
<accession>A0A9W8RL19</accession>
<sequence length="429" mass="47744">MKIFVIVSLFFGLVGLPKCFAQADESRLPSFKDNPSTLWKRAQCIIPAKNTGEDDSPAILDAFKKCGRSGRIVFTNTTYHIGRVMRTVGLRDTEIQIRGTLLWSTDIDYWLNNSIPNGYQNQSSAWHLGGERLTVRGFGYGTLDGNGQAWYDFVKGQSNYPGRPHQITIIGAKDSVIEGLRFVQSQMWTMTIRDSDNVLLQDVYVNSTSSNKNPARNTDGVDGMFSNRLTFRRWHVINGDDCISLKANSTNVLIEDSTFIKGSGFALGSIGQFDGKYERIENVTMRNTRAIDTKYGAYIKTFTGDSVGYPPNGGGGGLGHIRNITITGFNYTQGRNEAFQITQCVSFQSTPGDCNTSRFNISDITLRDWYGSMNNTYNAFMRCSKAAEGCRNFRIDAETFDIKKTGDGTRADKFACRSVGLPRVGFECT</sequence>
<evidence type="ECO:0000256" key="5">
    <source>
        <dbReference type="ARBA" id="ARBA00022801"/>
    </source>
</evidence>
<keyword evidence="4 10" id="KW-0732">Signal</keyword>
<evidence type="ECO:0000256" key="1">
    <source>
        <dbReference type="ARBA" id="ARBA00004613"/>
    </source>
</evidence>
<dbReference type="Proteomes" id="UP001152049">
    <property type="component" value="Unassembled WGS sequence"/>
</dbReference>
<comment type="caution">
    <text evidence="11">The sequence shown here is derived from an EMBL/GenBank/DDBJ whole genome shotgun (WGS) entry which is preliminary data.</text>
</comment>
<dbReference type="SUPFAM" id="SSF51126">
    <property type="entry name" value="Pectin lyase-like"/>
    <property type="match status" value="1"/>
</dbReference>
<comment type="similarity">
    <text evidence="2 9">Belongs to the glycosyl hydrolase 28 family.</text>
</comment>
<gene>
    <name evidence="11" type="ORF">NW762_013971</name>
</gene>
<keyword evidence="7 9" id="KW-0326">Glycosidase</keyword>
<dbReference type="GO" id="GO:0005975">
    <property type="term" value="P:carbohydrate metabolic process"/>
    <property type="evidence" value="ECO:0007669"/>
    <property type="project" value="InterPro"/>
</dbReference>
<evidence type="ECO:0000256" key="8">
    <source>
        <dbReference type="ARBA" id="ARBA00023316"/>
    </source>
</evidence>
<evidence type="ECO:0000256" key="10">
    <source>
        <dbReference type="SAM" id="SignalP"/>
    </source>
</evidence>
<evidence type="ECO:0000256" key="9">
    <source>
        <dbReference type="RuleBase" id="RU361169"/>
    </source>
</evidence>
<comment type="subcellular location">
    <subcellularLocation>
        <location evidence="1">Secreted</location>
    </subcellularLocation>
</comment>
<keyword evidence="8" id="KW-0961">Cell wall biogenesis/degradation</keyword>
<feature type="chain" id="PRO_5040996834" description="Exopolygalacturonase" evidence="10">
    <location>
        <begin position="22"/>
        <end position="429"/>
    </location>
</feature>
<name>A0A9W8RL19_9HYPO</name>
<evidence type="ECO:0000256" key="2">
    <source>
        <dbReference type="ARBA" id="ARBA00008834"/>
    </source>
</evidence>
<dbReference type="GO" id="GO:0004650">
    <property type="term" value="F:polygalacturonase activity"/>
    <property type="evidence" value="ECO:0007669"/>
    <property type="project" value="InterPro"/>
</dbReference>
<evidence type="ECO:0000313" key="12">
    <source>
        <dbReference type="Proteomes" id="UP001152049"/>
    </source>
</evidence>
<dbReference type="EMBL" id="JAOQAZ010000046">
    <property type="protein sequence ID" value="KAJ4245462.1"/>
    <property type="molecule type" value="Genomic_DNA"/>
</dbReference>
<keyword evidence="3" id="KW-0964">Secreted</keyword>
<proteinExistence type="inferred from homology"/>
<dbReference type="Gene3D" id="2.160.20.10">
    <property type="entry name" value="Single-stranded right-handed beta-helix, Pectin lyase-like"/>
    <property type="match status" value="1"/>
</dbReference>
<keyword evidence="6" id="KW-0325">Glycoprotein</keyword>
<evidence type="ECO:0000256" key="3">
    <source>
        <dbReference type="ARBA" id="ARBA00022525"/>
    </source>
</evidence>
<dbReference type="AlphaFoldDB" id="A0A9W8RL19"/>
<evidence type="ECO:0000256" key="6">
    <source>
        <dbReference type="ARBA" id="ARBA00023180"/>
    </source>
</evidence>
<dbReference type="GO" id="GO:0071555">
    <property type="term" value="P:cell wall organization"/>
    <property type="evidence" value="ECO:0007669"/>
    <property type="project" value="UniProtKB-KW"/>
</dbReference>
<dbReference type="InterPro" id="IPR011050">
    <property type="entry name" value="Pectin_lyase_fold/virulence"/>
</dbReference>